<dbReference type="RefSeq" id="XP_012652538.1">
    <property type="nucleotide sequence ID" value="XM_012797084.1"/>
</dbReference>
<gene>
    <name evidence="1" type="ORF">TTHERM_002653471</name>
</gene>
<dbReference type="InParanoid" id="W7XIU5"/>
<dbReference type="Proteomes" id="UP000009168">
    <property type="component" value="Unassembled WGS sequence"/>
</dbReference>
<proteinExistence type="predicted"/>
<organism evidence="1 2">
    <name type="scientific">Tetrahymena thermophila (strain SB210)</name>
    <dbReference type="NCBI Taxonomy" id="312017"/>
    <lineage>
        <taxon>Eukaryota</taxon>
        <taxon>Sar</taxon>
        <taxon>Alveolata</taxon>
        <taxon>Ciliophora</taxon>
        <taxon>Intramacronucleata</taxon>
        <taxon>Oligohymenophorea</taxon>
        <taxon>Hymenostomatida</taxon>
        <taxon>Tetrahymenina</taxon>
        <taxon>Tetrahymenidae</taxon>
        <taxon>Tetrahymena</taxon>
    </lineage>
</organism>
<protein>
    <submittedName>
        <fullName evidence="1">Uncharacterized protein</fullName>
    </submittedName>
</protein>
<evidence type="ECO:0000313" key="2">
    <source>
        <dbReference type="Proteomes" id="UP000009168"/>
    </source>
</evidence>
<accession>W7XIU5</accession>
<sequence>MSFNYYVGRDNKYQCLQNQQQSAYGLLNCYDSTYICKTSNLLICVYYLGDSTYLGKISSTGICAQIGAKISTSDFQSIINLNLNYCQDDSYTIQLILPVYAGRDQQYSRCLKADQTSYQNVELCANDYCIANNSCKTIGFDGVLIAKLQNGYCAQAQQPGSIQCAIKIYNYCLKNGTCNLLSSSDTNFSGVDINGNCLSRNQSVSIGVLKCAYQHCKYSTQPQQFGCFLLDGKPGFAGSDSSQNCLDYNNGFAKQCAQLPIVCFDGIKLVCQQTVDYGSVGNGCSQGGNCQQMSSIFIGRDTNYKCFYQDQTPQSGTVDKCFNDTQTICLTSDKKQCILYAKSSQYLGCIQSTGICAQLGQQTSNWALQIIVNLNKGYCQDNQFRIQQLLPPYVGRDSVNQLCLQETTQSSQIEFCVQGYCIANNKCQPVGFDKKLIAKLSNQQCGLDQTSTAIECAYQSLDGQDNNGNCLQRGQITYSMRKCQQDHCKYYYKYSQYNSCVYLDGSYYKVGITADGFCLSLNEYPAIRCTDQVNYICYDKDSQTCIQINISSRNNYCKYQGTCYQMYSSYWSFIGRDTNFNCLSSGQIPSTGLVQNCFNDPQNICQKNDQSQCIYYPFYSSYLGFINSSGFCAQPDQATSSQQKQFQIITNLDRNYCQDDNFIIRKIQTPYAGREVQYQRCLKADTLPNQQIDFCSQGYCISSNQCKKIGFDGKLISKLENGKCAIDRQYRAIECAYETLDTCLYQGMCYWLTEQDTFASGVDKYGDCLERGYISSYFKKCQSNHCFKIYPKYFWYGDDGIGCFLLDGSQGQAGITSTGQCLAINTSFAQRCTNKTNSICYDSASQKCQITIDYGSIGNGCIFNSQCYQFSIQQYIGRDIQLQCLVNNQITSQVDTCFNDANNVCLSKNNSQQLCALYIQSQKYLGYISENKMCAIQDNIAYQQGYLANLLNLKSNFCQDANGIIRALNNTIYVGVSNQNYKCLTVNQNSTSNIIQCYIGFCMNVNFCQAYDDTYIGKASNQTCLKVGQPQSIECAVNYCIEPNTQSCQLINDNDPNFAGVQANYKCAVFGQYYQQMLQCSSKYCIDYQVPGDPTTQSGCFLWDASINRIGIDKNGYCTYQDQPNAIKCISGQFCLNTRFRNSCQSLLLSFDQNRFARERLTGKCLPYLDPKQEGGDIETCVDGSCFYTDQISKKNFCLSLGIYAKEDFIVGIDILGQCLKKDQITKILIKSCLGLTYCALDIGQGNYKCQKLQLSDNTYQNQAYQAKNVNQTCQGLNEENSIGCLDGLYCINQQTNNKCEVMDSNDPNKIGRNFFNQQCLPQGAQVAIICQQQYCISSGACVPLSDRNPGQEKQTQKCLQEQSQGQYGASNCYKNGQYYCKSFVRKQYT</sequence>
<dbReference type="GeneID" id="24442691"/>
<dbReference type="KEGG" id="tet:TTHERM_002653471"/>
<keyword evidence="2" id="KW-1185">Reference proteome</keyword>
<name>W7XIU5_TETTS</name>
<reference evidence="2" key="1">
    <citation type="journal article" date="2006" name="PLoS Biol.">
        <title>Macronuclear genome sequence of the ciliate Tetrahymena thermophila, a model eukaryote.</title>
        <authorList>
            <person name="Eisen J.A."/>
            <person name="Coyne R.S."/>
            <person name="Wu M."/>
            <person name="Wu D."/>
            <person name="Thiagarajan M."/>
            <person name="Wortman J.R."/>
            <person name="Badger J.H."/>
            <person name="Ren Q."/>
            <person name="Amedeo P."/>
            <person name="Jones K.M."/>
            <person name="Tallon L.J."/>
            <person name="Delcher A.L."/>
            <person name="Salzberg S.L."/>
            <person name="Silva J.C."/>
            <person name="Haas B.J."/>
            <person name="Majoros W.H."/>
            <person name="Farzad M."/>
            <person name="Carlton J.M."/>
            <person name="Smith R.K. Jr."/>
            <person name="Garg J."/>
            <person name="Pearlman R.E."/>
            <person name="Karrer K.M."/>
            <person name="Sun L."/>
            <person name="Manning G."/>
            <person name="Elde N.C."/>
            <person name="Turkewitz A.P."/>
            <person name="Asai D.J."/>
            <person name="Wilkes D.E."/>
            <person name="Wang Y."/>
            <person name="Cai H."/>
            <person name="Collins K."/>
            <person name="Stewart B.A."/>
            <person name="Lee S.R."/>
            <person name="Wilamowska K."/>
            <person name="Weinberg Z."/>
            <person name="Ruzzo W.L."/>
            <person name="Wloga D."/>
            <person name="Gaertig J."/>
            <person name="Frankel J."/>
            <person name="Tsao C.-C."/>
            <person name="Gorovsky M.A."/>
            <person name="Keeling P.J."/>
            <person name="Waller R.F."/>
            <person name="Patron N.J."/>
            <person name="Cherry J.M."/>
            <person name="Stover N.A."/>
            <person name="Krieger C.J."/>
            <person name="del Toro C."/>
            <person name="Ryder H.F."/>
            <person name="Williamson S.C."/>
            <person name="Barbeau R.A."/>
            <person name="Hamilton E.P."/>
            <person name="Orias E."/>
        </authorList>
    </citation>
    <scope>NUCLEOTIDE SEQUENCE [LARGE SCALE GENOMIC DNA]</scope>
    <source>
        <strain evidence="2">SB210</strain>
    </source>
</reference>
<dbReference type="EMBL" id="GG662721">
    <property type="protein sequence ID" value="EWS74926.1"/>
    <property type="molecule type" value="Genomic_DNA"/>
</dbReference>
<evidence type="ECO:0000313" key="1">
    <source>
        <dbReference type="EMBL" id="EWS74926.1"/>
    </source>
</evidence>